<comment type="caution">
    <text evidence="3">The sequence shown here is derived from an EMBL/GenBank/DDBJ whole genome shotgun (WGS) entry which is preliminary data.</text>
</comment>
<feature type="transmembrane region" description="Helical" evidence="2">
    <location>
        <begin position="35"/>
        <end position="56"/>
    </location>
</feature>
<keyword evidence="2" id="KW-0812">Transmembrane</keyword>
<dbReference type="AlphaFoldDB" id="A0A851GFW1"/>
<organism evidence="3 4">
    <name type="scientific">Oceaniferula marina</name>
    <dbReference type="NCBI Taxonomy" id="2748318"/>
    <lineage>
        <taxon>Bacteria</taxon>
        <taxon>Pseudomonadati</taxon>
        <taxon>Verrucomicrobiota</taxon>
        <taxon>Verrucomicrobiia</taxon>
        <taxon>Verrucomicrobiales</taxon>
        <taxon>Verrucomicrobiaceae</taxon>
        <taxon>Oceaniferula</taxon>
    </lineage>
</organism>
<keyword evidence="2" id="KW-0472">Membrane</keyword>
<keyword evidence="4" id="KW-1185">Reference proteome</keyword>
<feature type="region of interest" description="Disordered" evidence="1">
    <location>
        <begin position="187"/>
        <end position="206"/>
    </location>
</feature>
<dbReference type="EMBL" id="JACBAZ010000004">
    <property type="protein sequence ID" value="NWK56403.1"/>
    <property type="molecule type" value="Genomic_DNA"/>
</dbReference>
<dbReference type="Proteomes" id="UP000557872">
    <property type="component" value="Unassembled WGS sequence"/>
</dbReference>
<proteinExistence type="predicted"/>
<name>A0A851GFW1_9BACT</name>
<dbReference type="PANTHER" id="PTHR34351">
    <property type="entry name" value="SLR1927 PROTEIN-RELATED"/>
    <property type="match status" value="1"/>
</dbReference>
<protein>
    <submittedName>
        <fullName evidence="3">DUF58 domain-containing protein</fullName>
    </submittedName>
</protein>
<gene>
    <name evidence="3" type="ORF">HW115_12335</name>
</gene>
<sequence>MSCKGMRIQQRGAAALGVVVVMVIAGAVLGDGWVMLLGACGLLFFLLAGVMAWFNLSKLDCRIRTPKRVSAGESFDMELWLQNGRRVMDAFQVEVRLRLPGETKLAVVAPWTAAGSCSYRQQGHVLPRRAFAEQHSVDFLSSFPLGLFRVRRETVVRFEVTVTPRAITPVELNRDGSMFDAQPRGGVTAGQTFGEPRGIRPWQPGDSARRIHWPASARAMARGHDLRVREFDPPGFHPDHCHLVYHSYASGGEMLREDRFERSISLLCGALQLMQANGIPVVLTADFNDWQPVMVDSRAKMVEELMSLAKVERSRGTEAHDLERALQAVAQDHGLVMISDMAPDSWAHLLVPHPHSLVIDIRQIRYRHKTLHAEAASA</sequence>
<evidence type="ECO:0000313" key="4">
    <source>
        <dbReference type="Proteomes" id="UP000557872"/>
    </source>
</evidence>
<evidence type="ECO:0000313" key="3">
    <source>
        <dbReference type="EMBL" id="NWK56403.1"/>
    </source>
</evidence>
<evidence type="ECO:0000256" key="1">
    <source>
        <dbReference type="SAM" id="MobiDB-lite"/>
    </source>
</evidence>
<accession>A0A851GFW1</accession>
<keyword evidence="2" id="KW-1133">Transmembrane helix</keyword>
<dbReference type="PANTHER" id="PTHR34351:SF1">
    <property type="entry name" value="SLR1927 PROTEIN"/>
    <property type="match status" value="1"/>
</dbReference>
<feature type="transmembrane region" description="Helical" evidence="2">
    <location>
        <begin position="12"/>
        <end position="29"/>
    </location>
</feature>
<evidence type="ECO:0000256" key="2">
    <source>
        <dbReference type="SAM" id="Phobius"/>
    </source>
</evidence>
<reference evidence="3 4" key="1">
    <citation type="submission" date="2020-07" db="EMBL/GenBank/DDBJ databases">
        <title>Roseicoccus Jingziensis gen. nov., sp. nov., isolated from coastal seawater.</title>
        <authorList>
            <person name="Feng X."/>
        </authorList>
    </citation>
    <scope>NUCLEOTIDE SEQUENCE [LARGE SCALE GENOMIC DNA]</scope>
    <source>
        <strain evidence="3 4">N1E253</strain>
    </source>
</reference>